<dbReference type="AlphaFoldDB" id="A0A1G2P5F9"/>
<dbReference type="Proteomes" id="UP000176355">
    <property type="component" value="Unassembled WGS sequence"/>
</dbReference>
<evidence type="ECO:0000313" key="4">
    <source>
        <dbReference type="EMBL" id="OHA43580.1"/>
    </source>
</evidence>
<dbReference type="PANTHER" id="PTHR43046">
    <property type="entry name" value="GDP-MANNOSE MANNOSYL HYDROLASE"/>
    <property type="match status" value="1"/>
</dbReference>
<comment type="cofactor">
    <cofactor evidence="1">
        <name>Mg(2+)</name>
        <dbReference type="ChEBI" id="CHEBI:18420"/>
    </cofactor>
</comment>
<sequence length="150" mass="17478">MKRINYNDEDILDHHGVAAVIKNENGEILIQEHTKYGFWTIPVGKVKNGQDIFDGLRQEIREECNIKIEKADEIKFKKYTYNRAGNSVTVSSHLFEVKKYSGVVKNNEPEKHKQQIFLPLEKIKQLPYLSDLTLLYLDILGFKETRISLI</sequence>
<dbReference type="EMBL" id="MHSL01000022">
    <property type="protein sequence ID" value="OHA43580.1"/>
    <property type="molecule type" value="Genomic_DNA"/>
</dbReference>
<comment type="caution">
    <text evidence="4">The sequence shown here is derived from an EMBL/GenBank/DDBJ whole genome shotgun (WGS) entry which is preliminary data.</text>
</comment>
<reference evidence="4 5" key="1">
    <citation type="journal article" date="2016" name="Nat. Commun.">
        <title>Thousands of microbial genomes shed light on interconnected biogeochemical processes in an aquifer system.</title>
        <authorList>
            <person name="Anantharaman K."/>
            <person name="Brown C.T."/>
            <person name="Hug L.A."/>
            <person name="Sharon I."/>
            <person name="Castelle C.J."/>
            <person name="Probst A.J."/>
            <person name="Thomas B.C."/>
            <person name="Singh A."/>
            <person name="Wilkins M.J."/>
            <person name="Karaoz U."/>
            <person name="Brodie E.L."/>
            <person name="Williams K.H."/>
            <person name="Hubbard S.S."/>
            <person name="Banfield J.F."/>
        </authorList>
    </citation>
    <scope>NUCLEOTIDE SEQUENCE [LARGE SCALE GENOMIC DNA]</scope>
</reference>
<keyword evidence="2" id="KW-0378">Hydrolase</keyword>
<dbReference type="InterPro" id="IPR015797">
    <property type="entry name" value="NUDIX_hydrolase-like_dom_sf"/>
</dbReference>
<dbReference type="Gene3D" id="3.90.79.10">
    <property type="entry name" value="Nucleoside Triphosphate Pyrophosphohydrolase"/>
    <property type="match status" value="1"/>
</dbReference>
<dbReference type="CDD" id="cd02883">
    <property type="entry name" value="NUDIX_Hydrolase"/>
    <property type="match status" value="1"/>
</dbReference>
<evidence type="ECO:0000256" key="2">
    <source>
        <dbReference type="ARBA" id="ARBA00022801"/>
    </source>
</evidence>
<name>A0A1G2P5F9_9BACT</name>
<dbReference type="SUPFAM" id="SSF55811">
    <property type="entry name" value="Nudix"/>
    <property type="match status" value="1"/>
</dbReference>
<evidence type="ECO:0000256" key="1">
    <source>
        <dbReference type="ARBA" id="ARBA00001946"/>
    </source>
</evidence>
<dbReference type="PANTHER" id="PTHR43046:SF14">
    <property type="entry name" value="MUTT_NUDIX FAMILY PROTEIN"/>
    <property type="match status" value="1"/>
</dbReference>
<gene>
    <name evidence="4" type="ORF">A3G03_02785</name>
</gene>
<dbReference type="GO" id="GO:0016787">
    <property type="term" value="F:hydrolase activity"/>
    <property type="evidence" value="ECO:0007669"/>
    <property type="project" value="UniProtKB-KW"/>
</dbReference>
<dbReference type="PROSITE" id="PS51462">
    <property type="entry name" value="NUDIX"/>
    <property type="match status" value="1"/>
</dbReference>
<dbReference type="Pfam" id="PF00293">
    <property type="entry name" value="NUDIX"/>
    <property type="match status" value="1"/>
</dbReference>
<feature type="domain" description="Nudix hydrolase" evidence="3">
    <location>
        <begin position="12"/>
        <end position="141"/>
    </location>
</feature>
<dbReference type="InterPro" id="IPR000086">
    <property type="entry name" value="NUDIX_hydrolase_dom"/>
</dbReference>
<dbReference type="STRING" id="1802333.A3G03_02785"/>
<proteinExistence type="predicted"/>
<evidence type="ECO:0000259" key="3">
    <source>
        <dbReference type="PROSITE" id="PS51462"/>
    </source>
</evidence>
<organism evidence="4 5">
    <name type="scientific">Candidatus Taylorbacteria bacterium RIFCSPLOWO2_12_FULL_44_15c</name>
    <dbReference type="NCBI Taxonomy" id="1802333"/>
    <lineage>
        <taxon>Bacteria</taxon>
        <taxon>Candidatus Tayloriibacteriota</taxon>
    </lineage>
</organism>
<protein>
    <recommendedName>
        <fullName evidence="3">Nudix hydrolase domain-containing protein</fullName>
    </recommendedName>
</protein>
<evidence type="ECO:0000313" key="5">
    <source>
        <dbReference type="Proteomes" id="UP000176355"/>
    </source>
</evidence>
<accession>A0A1G2P5F9</accession>